<sequence>MNRTQHPIVSAYLDDLTRALADLAPADRAEVLAGVREHIDAGLAERENATDADVAAVLAELGPPEAVARAAYDEQSDGGGVVPVRPVRWADRAWVPVLVAVLQALGVVLLLVGVAGNAAYVTIETDGGSGGTQTLYTSTFGAVFAAGLLVLPLWIVVALFVGNSRLWRTREKVGQMVLLPAVGLVLWLLPDLGWAVAGPPGLTVASIVAMIVIVAGGGWLLVVLTSAARGRVS</sequence>
<comment type="caution">
    <text evidence="2">The sequence shown here is derived from an EMBL/GenBank/DDBJ whole genome shotgun (WGS) entry which is preliminary data.</text>
</comment>
<keyword evidence="1" id="KW-1133">Transmembrane helix</keyword>
<keyword evidence="1" id="KW-0472">Membrane</keyword>
<evidence type="ECO:0000256" key="1">
    <source>
        <dbReference type="SAM" id="Phobius"/>
    </source>
</evidence>
<dbReference type="Pfam" id="PF22564">
    <property type="entry name" value="HAAS"/>
    <property type="match status" value="1"/>
</dbReference>
<keyword evidence="1" id="KW-0812">Transmembrane</keyword>
<dbReference type="RefSeq" id="WP_223405939.1">
    <property type="nucleotide sequence ID" value="NZ_JAGSHT010000011.1"/>
</dbReference>
<evidence type="ECO:0008006" key="4">
    <source>
        <dbReference type="Google" id="ProtNLM"/>
    </source>
</evidence>
<feature type="transmembrane region" description="Helical" evidence="1">
    <location>
        <begin position="140"/>
        <end position="161"/>
    </location>
</feature>
<organism evidence="2 3">
    <name type="scientific">Occultella gossypii</name>
    <dbReference type="NCBI Taxonomy" id="2800820"/>
    <lineage>
        <taxon>Bacteria</taxon>
        <taxon>Bacillati</taxon>
        <taxon>Actinomycetota</taxon>
        <taxon>Actinomycetes</taxon>
        <taxon>Micrococcales</taxon>
        <taxon>Ruaniaceae</taxon>
        <taxon>Occultella</taxon>
    </lineage>
</organism>
<dbReference type="Proteomes" id="UP000826651">
    <property type="component" value="Unassembled WGS sequence"/>
</dbReference>
<feature type="transmembrane region" description="Helical" evidence="1">
    <location>
        <begin position="173"/>
        <end position="190"/>
    </location>
</feature>
<proteinExistence type="predicted"/>
<evidence type="ECO:0000313" key="3">
    <source>
        <dbReference type="Proteomes" id="UP000826651"/>
    </source>
</evidence>
<dbReference type="EMBL" id="JAGSHT010000011">
    <property type="protein sequence ID" value="MBZ2196757.1"/>
    <property type="molecule type" value="Genomic_DNA"/>
</dbReference>
<protein>
    <recommendedName>
        <fullName evidence="4">DUF1700 domain-containing protein</fullName>
    </recommendedName>
</protein>
<feature type="transmembrane region" description="Helical" evidence="1">
    <location>
        <begin position="93"/>
        <end position="120"/>
    </location>
</feature>
<accession>A0ABS7S8T2</accession>
<reference evidence="2 3" key="1">
    <citation type="submission" date="2021-04" db="EMBL/GenBank/DDBJ databases">
        <title>Ruania sp. nov., isolated from sandy soil of mangrove forest.</title>
        <authorList>
            <person name="Ge X."/>
            <person name="Huang R."/>
            <person name="Liu W."/>
        </authorList>
    </citation>
    <scope>NUCLEOTIDE SEQUENCE [LARGE SCALE GENOMIC DNA]</scope>
    <source>
        <strain evidence="2 3">N2-46</strain>
    </source>
</reference>
<name>A0ABS7S8T2_9MICO</name>
<gene>
    <name evidence="2" type="ORF">KCQ71_11375</name>
</gene>
<keyword evidence="3" id="KW-1185">Reference proteome</keyword>
<evidence type="ECO:0000313" key="2">
    <source>
        <dbReference type="EMBL" id="MBZ2196757.1"/>
    </source>
</evidence>
<feature type="transmembrane region" description="Helical" evidence="1">
    <location>
        <begin position="202"/>
        <end position="224"/>
    </location>
</feature>